<dbReference type="AlphaFoldDB" id="A0A8H3QGW7"/>
<name>A0A8H3QGW7_9GLOM</name>
<comment type="caution">
    <text evidence="1">The sequence shown here is derived from an EMBL/GenBank/DDBJ whole genome shotgun (WGS) entry which is preliminary data.</text>
</comment>
<organism evidence="1 2">
    <name type="scientific">Rhizophagus clarus</name>
    <dbReference type="NCBI Taxonomy" id="94130"/>
    <lineage>
        <taxon>Eukaryota</taxon>
        <taxon>Fungi</taxon>
        <taxon>Fungi incertae sedis</taxon>
        <taxon>Mucoromycota</taxon>
        <taxon>Glomeromycotina</taxon>
        <taxon>Glomeromycetes</taxon>
        <taxon>Glomerales</taxon>
        <taxon>Glomeraceae</taxon>
        <taxon>Rhizophagus</taxon>
    </lineage>
</organism>
<sequence length="79" mass="9222">MIHQRCELLNNDQTIILLHKSRKFEKVIMLSSDGNLKNFVEDLEKDLELLVKTLEAIVEALHHRLQSNSCHLFKNALQL</sequence>
<dbReference type="EMBL" id="BLAL01000040">
    <property type="protein sequence ID" value="GES78577.1"/>
    <property type="molecule type" value="Genomic_DNA"/>
</dbReference>
<dbReference type="Proteomes" id="UP000615446">
    <property type="component" value="Unassembled WGS sequence"/>
</dbReference>
<reference evidence="1" key="1">
    <citation type="submission" date="2019-10" db="EMBL/GenBank/DDBJ databases">
        <title>Conservation and host-specific expression of non-tandemly repeated heterogenous ribosome RNA gene in arbuscular mycorrhizal fungi.</title>
        <authorList>
            <person name="Maeda T."/>
            <person name="Kobayashi Y."/>
            <person name="Nakagawa T."/>
            <person name="Ezawa T."/>
            <person name="Yamaguchi K."/>
            <person name="Bino T."/>
            <person name="Nishimoto Y."/>
            <person name="Shigenobu S."/>
            <person name="Kawaguchi M."/>
        </authorList>
    </citation>
    <scope>NUCLEOTIDE SEQUENCE</scope>
    <source>
        <strain evidence="1">HR1</strain>
    </source>
</reference>
<proteinExistence type="predicted"/>
<evidence type="ECO:0000313" key="2">
    <source>
        <dbReference type="Proteomes" id="UP000615446"/>
    </source>
</evidence>
<gene>
    <name evidence="1" type="ORF">RCL2_000589500</name>
</gene>
<accession>A0A8H3QGW7</accession>
<evidence type="ECO:0000313" key="1">
    <source>
        <dbReference type="EMBL" id="GES78577.1"/>
    </source>
</evidence>
<protein>
    <submittedName>
        <fullName evidence="1">Uncharacterized protein</fullName>
    </submittedName>
</protein>